<organism evidence="1 2">
    <name type="scientific">Aliikangiella marina</name>
    <dbReference type="NCBI Taxonomy" id="1712262"/>
    <lineage>
        <taxon>Bacteria</taxon>
        <taxon>Pseudomonadati</taxon>
        <taxon>Pseudomonadota</taxon>
        <taxon>Gammaproteobacteria</taxon>
        <taxon>Oceanospirillales</taxon>
        <taxon>Pleioneaceae</taxon>
        <taxon>Aliikangiella</taxon>
    </lineage>
</organism>
<dbReference type="Proteomes" id="UP000317839">
    <property type="component" value="Unassembled WGS sequence"/>
</dbReference>
<dbReference type="OrthoDB" id="7062500at2"/>
<comment type="caution">
    <text evidence="1">The sequence shown here is derived from an EMBL/GenBank/DDBJ whole genome shotgun (WGS) entry which is preliminary data.</text>
</comment>
<name>A0A545TK43_9GAMM</name>
<proteinExistence type="predicted"/>
<gene>
    <name evidence="1" type="ORF">FLL45_02000</name>
</gene>
<accession>A0A545TK43</accession>
<sequence length="164" mass="18805">MLTAYHARGCYTDCFTTVLDAEVSAEDYILAFYTTFIFKIERAILKLFLAKPSSDKQAKLLAKKEIDQFAAWHVEGRTTDQILLCDFQQKTRSWLKVEGIEYDGKRSTRLYFGSAVVPDRKLANGEYTLSLGVKFLLGFHKWYSRILLASAKRRLQKVSVDSSI</sequence>
<dbReference type="EMBL" id="VIKR01000001">
    <property type="protein sequence ID" value="TQV77556.1"/>
    <property type="molecule type" value="Genomic_DNA"/>
</dbReference>
<evidence type="ECO:0000313" key="1">
    <source>
        <dbReference type="EMBL" id="TQV77556.1"/>
    </source>
</evidence>
<evidence type="ECO:0008006" key="3">
    <source>
        <dbReference type="Google" id="ProtNLM"/>
    </source>
</evidence>
<reference evidence="1 2" key="1">
    <citation type="submission" date="2019-06" db="EMBL/GenBank/DDBJ databases">
        <title>Draft genome of Aliikangiella marina GYP-15.</title>
        <authorList>
            <person name="Wang G."/>
        </authorList>
    </citation>
    <scope>NUCLEOTIDE SEQUENCE [LARGE SCALE GENOMIC DNA]</scope>
    <source>
        <strain evidence="1 2">GYP-15</strain>
    </source>
</reference>
<protein>
    <recommendedName>
        <fullName evidence="3">DUF2867 domain-containing protein</fullName>
    </recommendedName>
</protein>
<evidence type="ECO:0000313" key="2">
    <source>
        <dbReference type="Proteomes" id="UP000317839"/>
    </source>
</evidence>
<dbReference type="AlphaFoldDB" id="A0A545TK43"/>
<keyword evidence="2" id="KW-1185">Reference proteome</keyword>